<keyword evidence="1" id="KW-0143">Chaperone</keyword>
<sequence length="318" mass="34599">MRKIIPYIASDFRKDKIWLRRSKPSQRKYQVVLAIDDSRSMAENKCGHLALEAMVLLARAMARLEVGEIGVVGFGGGGGGFSASAAEDIFAQFFGGGGTGGMGGGGNPFGGFGGMPGGMPGHHAHGGGRARPRERKKADPIEQSLRLTLEEMYYGCSKNLKLTRTVMRGDVEQRVSETLTIDVKPGWKKGTKITFPEKGDEAPGVIAADIVFVIDEKRHPQFERDGNDLVKTVKVDLSEALLGANVFVTTLDGKSINVEVKEVIDPKYVKVLIGEGMPLSKSPNSRGDLKIKFEVAFPKTLDDDRRKKLREALDGCEY</sequence>
<dbReference type="AlphaFoldDB" id="A0A7R9Y4B5"/>
<dbReference type="PANTHER" id="PTHR24078:SF553">
    <property type="entry name" value="DNAJ HOMOLOG SUBFAMILY B MEMBER 5"/>
    <property type="match status" value="1"/>
</dbReference>
<evidence type="ECO:0000256" key="1">
    <source>
        <dbReference type="ARBA" id="ARBA00023186"/>
    </source>
</evidence>
<gene>
    <name evidence="3" type="ORF">MPUS1402_LOCUS8581</name>
</gene>
<dbReference type="GO" id="GO:0005829">
    <property type="term" value="C:cytosol"/>
    <property type="evidence" value="ECO:0007669"/>
    <property type="project" value="TreeGrafter"/>
</dbReference>
<dbReference type="CDD" id="cd10747">
    <property type="entry name" value="DnaJ_C"/>
    <property type="match status" value="1"/>
</dbReference>
<evidence type="ECO:0000259" key="2">
    <source>
        <dbReference type="Pfam" id="PF01556"/>
    </source>
</evidence>
<dbReference type="SUPFAM" id="SSF49493">
    <property type="entry name" value="HSP40/DnaJ peptide-binding domain"/>
    <property type="match status" value="2"/>
</dbReference>
<dbReference type="InterPro" id="IPR002939">
    <property type="entry name" value="DnaJ_C"/>
</dbReference>
<dbReference type="GO" id="GO:0051087">
    <property type="term" value="F:protein-folding chaperone binding"/>
    <property type="evidence" value="ECO:0007669"/>
    <property type="project" value="TreeGrafter"/>
</dbReference>
<dbReference type="GO" id="GO:0051082">
    <property type="term" value="F:unfolded protein binding"/>
    <property type="evidence" value="ECO:0007669"/>
    <property type="project" value="InterPro"/>
</dbReference>
<feature type="domain" description="Chaperone DnaJ C-terminal" evidence="2">
    <location>
        <begin position="141"/>
        <end position="298"/>
    </location>
</feature>
<reference evidence="3" key="1">
    <citation type="submission" date="2021-01" db="EMBL/GenBank/DDBJ databases">
        <authorList>
            <person name="Corre E."/>
            <person name="Pelletier E."/>
            <person name="Niang G."/>
            <person name="Scheremetjew M."/>
            <person name="Finn R."/>
            <person name="Kale V."/>
            <person name="Holt S."/>
            <person name="Cochrane G."/>
            <person name="Meng A."/>
            <person name="Brown T."/>
            <person name="Cohen L."/>
        </authorList>
    </citation>
    <scope>NUCLEOTIDE SEQUENCE</scope>
    <source>
        <strain evidence="3">RCC1614</strain>
    </source>
</reference>
<proteinExistence type="predicted"/>
<accession>A0A7R9Y4B5</accession>
<dbReference type="InterPro" id="IPR008971">
    <property type="entry name" value="HSP40/DnaJ_pept-bd"/>
</dbReference>
<dbReference type="Pfam" id="PF01556">
    <property type="entry name" value="DnaJ_C"/>
    <property type="match status" value="1"/>
</dbReference>
<dbReference type="FunFam" id="2.60.260.20:FF:000002">
    <property type="entry name" value="Dnaj homolog subfamily b member"/>
    <property type="match status" value="1"/>
</dbReference>
<dbReference type="PANTHER" id="PTHR24078">
    <property type="entry name" value="DNAJ HOMOLOG SUBFAMILY C MEMBER"/>
    <property type="match status" value="1"/>
</dbReference>
<dbReference type="EMBL" id="HBDY01011345">
    <property type="protein sequence ID" value="CAD8243119.1"/>
    <property type="molecule type" value="Transcribed_RNA"/>
</dbReference>
<name>A0A7R9Y4B5_MICPS</name>
<dbReference type="GO" id="GO:0006457">
    <property type="term" value="P:protein folding"/>
    <property type="evidence" value="ECO:0007669"/>
    <property type="project" value="InterPro"/>
</dbReference>
<dbReference type="Gene3D" id="2.60.260.20">
    <property type="entry name" value="Urease metallochaperone UreE, N-terminal domain"/>
    <property type="match status" value="2"/>
</dbReference>
<evidence type="ECO:0000313" key="3">
    <source>
        <dbReference type="EMBL" id="CAD8243119.1"/>
    </source>
</evidence>
<organism evidence="3">
    <name type="scientific">Micromonas pusilla</name>
    <name type="common">Picoplanktonic green alga</name>
    <name type="synonym">Chromulina pusilla</name>
    <dbReference type="NCBI Taxonomy" id="38833"/>
    <lineage>
        <taxon>Eukaryota</taxon>
        <taxon>Viridiplantae</taxon>
        <taxon>Chlorophyta</taxon>
        <taxon>Mamiellophyceae</taxon>
        <taxon>Mamiellales</taxon>
        <taxon>Mamiellaceae</taxon>
        <taxon>Micromonas</taxon>
    </lineage>
</organism>
<dbReference type="InterPro" id="IPR051339">
    <property type="entry name" value="DnaJ_subfamily_B"/>
</dbReference>
<dbReference type="FunFam" id="2.60.260.20:FF:000006">
    <property type="entry name" value="DnaJ subfamily B member 13"/>
    <property type="match status" value="1"/>
</dbReference>
<protein>
    <recommendedName>
        <fullName evidence="2">Chaperone DnaJ C-terminal domain-containing protein</fullName>
    </recommendedName>
</protein>